<dbReference type="PATRIC" id="fig|36849.3.peg.1644"/>
<dbReference type="EMBL" id="LKET01000028">
    <property type="protein sequence ID" value="KPU45076.1"/>
    <property type="molecule type" value="Genomic_DNA"/>
</dbReference>
<evidence type="ECO:0000313" key="2">
    <source>
        <dbReference type="Proteomes" id="UP000050326"/>
    </source>
</evidence>
<dbReference type="AlphaFoldDB" id="A0A0P8W8S8"/>
<reference evidence="1 2" key="1">
    <citation type="submission" date="2015-09" db="EMBL/GenBank/DDBJ databases">
        <title>Genome sequence of Oxobacter pfennigii DSM 3222.</title>
        <authorList>
            <person name="Poehlein A."/>
            <person name="Bengelsdorf F.R."/>
            <person name="Schiel-Bengelsdorf B."/>
            <person name="Duerre P."/>
            <person name="Daniel R."/>
        </authorList>
    </citation>
    <scope>NUCLEOTIDE SEQUENCE [LARGE SCALE GENOMIC DNA]</scope>
    <source>
        <strain evidence="1 2">DSM 3222</strain>
    </source>
</reference>
<dbReference type="OrthoDB" id="1705293at2"/>
<name>A0A0P8W8S8_9CLOT</name>
<dbReference type="RefSeq" id="WP_054874615.1">
    <property type="nucleotide sequence ID" value="NZ_LKET01000028.1"/>
</dbReference>
<dbReference type="Gene3D" id="3.40.50.300">
    <property type="entry name" value="P-loop containing nucleotide triphosphate hydrolases"/>
    <property type="match status" value="1"/>
</dbReference>
<dbReference type="STRING" id="36849.OXPF_15540"/>
<gene>
    <name evidence="1" type="ORF">OXPF_15540</name>
</gene>
<dbReference type="SUPFAM" id="SSF52540">
    <property type="entry name" value="P-loop containing nucleoside triphosphate hydrolases"/>
    <property type="match status" value="1"/>
</dbReference>
<sequence length="244" mass="26743">MSKILTVWGGGHCGKTTFAVSLAFALANRGLLVGLVSSNLIYGELQTFFGQAVPREKGLFAALRGENPNPGELFTSSGENKNLFFLSVPTRYTGLLFEAVTLEKAETLLNNAALMFDVLIVDGSAQLANPVSGVGLWLADTVLTLHRPSVAAWLWQTGVTVFVRELHLAEKQTHILLSPNGSFDEKTYRDMTKLAFAGELPYVRRAAELENAGTPLYLYRDRECRRYRRTLDKLAGTLIGGESS</sequence>
<dbReference type="InterPro" id="IPR027417">
    <property type="entry name" value="P-loop_NTPase"/>
</dbReference>
<comment type="caution">
    <text evidence="1">The sequence shown here is derived from an EMBL/GenBank/DDBJ whole genome shotgun (WGS) entry which is preliminary data.</text>
</comment>
<evidence type="ECO:0000313" key="1">
    <source>
        <dbReference type="EMBL" id="KPU45076.1"/>
    </source>
</evidence>
<protein>
    <submittedName>
        <fullName evidence="1">CobQ/CobB/MinD/ParA nucleotide binding domain protein</fullName>
    </submittedName>
</protein>
<proteinExistence type="predicted"/>
<dbReference type="Proteomes" id="UP000050326">
    <property type="component" value="Unassembled WGS sequence"/>
</dbReference>
<organism evidence="1 2">
    <name type="scientific">Oxobacter pfennigii</name>
    <dbReference type="NCBI Taxonomy" id="36849"/>
    <lineage>
        <taxon>Bacteria</taxon>
        <taxon>Bacillati</taxon>
        <taxon>Bacillota</taxon>
        <taxon>Clostridia</taxon>
        <taxon>Eubacteriales</taxon>
        <taxon>Clostridiaceae</taxon>
        <taxon>Oxobacter</taxon>
    </lineage>
</organism>
<keyword evidence="2" id="KW-1185">Reference proteome</keyword>
<accession>A0A0P8W8S8</accession>